<gene>
    <name evidence="2" type="ORF">LNAOJCKE_5311</name>
</gene>
<evidence type="ECO:0000256" key="1">
    <source>
        <dbReference type="SAM" id="MobiDB-lite"/>
    </source>
</evidence>
<comment type="caution">
    <text evidence="2">The sequence shown here is derived from an EMBL/GenBank/DDBJ whole genome shotgun (WGS) entry which is preliminary data.</text>
</comment>
<keyword evidence="3" id="KW-1185">Reference proteome</keyword>
<sequence>MGEAVEPDPYSELRGFLREQIELAPSRKPSAYEAVKAVLPEIKKLKAKGKTDAEVRELLERMGIKLSLGTFRQYVRNAVKEAKGESVKRTRGKAKAKPKGNAPPTRSVGSSDTVEHGRRPGPAAGQTTAEPRVAPRDGALMGKEATSHRLSDDNL</sequence>
<evidence type="ECO:0000313" key="3">
    <source>
        <dbReference type="Proteomes" id="UP001055039"/>
    </source>
</evidence>
<proteinExistence type="predicted"/>
<protein>
    <submittedName>
        <fullName evidence="2">Uncharacterized protein</fullName>
    </submittedName>
</protein>
<reference evidence="2" key="1">
    <citation type="journal article" date="2021" name="Front. Microbiol.">
        <title>Comprehensive Comparative Genomics and Phenotyping of Methylobacterium Species.</title>
        <authorList>
            <person name="Alessa O."/>
            <person name="Ogura Y."/>
            <person name="Fujitani Y."/>
            <person name="Takami H."/>
            <person name="Hayashi T."/>
            <person name="Sahin N."/>
            <person name="Tani A."/>
        </authorList>
    </citation>
    <scope>NUCLEOTIDE SEQUENCE</scope>
    <source>
        <strain evidence="2">NBRC 15686</strain>
    </source>
</reference>
<accession>A0ABQ4UQN5</accession>
<feature type="compositionally biased region" description="Basic residues" evidence="1">
    <location>
        <begin position="89"/>
        <end position="98"/>
    </location>
</feature>
<organism evidence="2 3">
    <name type="scientific">Methylorubrum aminovorans</name>
    <dbReference type="NCBI Taxonomy" id="269069"/>
    <lineage>
        <taxon>Bacteria</taxon>
        <taxon>Pseudomonadati</taxon>
        <taxon>Pseudomonadota</taxon>
        <taxon>Alphaproteobacteria</taxon>
        <taxon>Hyphomicrobiales</taxon>
        <taxon>Methylobacteriaceae</taxon>
        <taxon>Methylorubrum</taxon>
    </lineage>
</organism>
<reference evidence="2" key="2">
    <citation type="submission" date="2021-08" db="EMBL/GenBank/DDBJ databases">
        <authorList>
            <person name="Tani A."/>
            <person name="Ola A."/>
            <person name="Ogura Y."/>
            <person name="Katsura K."/>
            <person name="Hayashi T."/>
        </authorList>
    </citation>
    <scope>NUCLEOTIDE SEQUENCE</scope>
    <source>
        <strain evidence="2">NBRC 15686</strain>
    </source>
</reference>
<evidence type="ECO:0000313" key="2">
    <source>
        <dbReference type="EMBL" id="GJE68075.1"/>
    </source>
</evidence>
<feature type="region of interest" description="Disordered" evidence="1">
    <location>
        <begin position="79"/>
        <end position="155"/>
    </location>
</feature>
<dbReference type="Proteomes" id="UP001055039">
    <property type="component" value="Unassembled WGS sequence"/>
</dbReference>
<feature type="compositionally biased region" description="Basic and acidic residues" evidence="1">
    <location>
        <begin position="145"/>
        <end position="155"/>
    </location>
</feature>
<dbReference type="RefSeq" id="WP_238247052.1">
    <property type="nucleotide sequence ID" value="NZ_BAAADH010000034.1"/>
</dbReference>
<dbReference type="EMBL" id="BPRC01000042">
    <property type="protein sequence ID" value="GJE68075.1"/>
    <property type="molecule type" value="Genomic_DNA"/>
</dbReference>
<feature type="compositionally biased region" description="Basic and acidic residues" evidence="1">
    <location>
        <begin position="79"/>
        <end position="88"/>
    </location>
</feature>
<name>A0ABQ4UQN5_9HYPH</name>